<organism evidence="3 4">
    <name type="scientific">Adineta steineri</name>
    <dbReference type="NCBI Taxonomy" id="433720"/>
    <lineage>
        <taxon>Eukaryota</taxon>
        <taxon>Metazoa</taxon>
        <taxon>Spiralia</taxon>
        <taxon>Gnathifera</taxon>
        <taxon>Rotifera</taxon>
        <taxon>Eurotatoria</taxon>
        <taxon>Bdelloidea</taxon>
        <taxon>Adinetida</taxon>
        <taxon>Adinetidae</taxon>
        <taxon>Adineta</taxon>
    </lineage>
</organism>
<sequence length="114" mass="12455">LDGDGYVFIVDNHNHRLIGSGRNGFRCIAACFGYGSSSSQLYYPQSMSFDSYGNIFVTDQYNNRIQKFLLSSNVCNETTTVTTVATVTSMNNTQSVSLTTTAYGLSSTTAPYLN</sequence>
<protein>
    <submittedName>
        <fullName evidence="3">Uncharacterized protein</fullName>
    </submittedName>
</protein>
<dbReference type="InterPro" id="IPR001258">
    <property type="entry name" value="NHL_repeat"/>
</dbReference>
<keyword evidence="1" id="KW-0677">Repeat</keyword>
<dbReference type="Gene3D" id="2.120.10.30">
    <property type="entry name" value="TolB, C-terminal domain"/>
    <property type="match status" value="1"/>
</dbReference>
<dbReference type="Pfam" id="PF01436">
    <property type="entry name" value="NHL"/>
    <property type="match status" value="1"/>
</dbReference>
<evidence type="ECO:0000256" key="2">
    <source>
        <dbReference type="PROSITE-ProRule" id="PRU00504"/>
    </source>
</evidence>
<dbReference type="EMBL" id="CAJOAY010028111">
    <property type="protein sequence ID" value="CAF4403518.1"/>
    <property type="molecule type" value="Genomic_DNA"/>
</dbReference>
<dbReference type="SUPFAM" id="SSF101898">
    <property type="entry name" value="NHL repeat"/>
    <property type="match status" value="1"/>
</dbReference>
<dbReference type="InterPro" id="IPR011042">
    <property type="entry name" value="6-blade_b-propeller_TolB-like"/>
</dbReference>
<proteinExistence type="predicted"/>
<feature type="non-terminal residue" evidence="3">
    <location>
        <position position="114"/>
    </location>
</feature>
<comment type="caution">
    <text evidence="3">The sequence shown here is derived from an EMBL/GenBank/DDBJ whole genome shotgun (WGS) entry which is preliminary data.</text>
</comment>
<dbReference type="AlphaFoldDB" id="A0A820PAB1"/>
<name>A0A820PAB1_9BILA</name>
<accession>A0A820PAB1</accession>
<dbReference type="PROSITE" id="PS51125">
    <property type="entry name" value="NHL"/>
    <property type="match status" value="1"/>
</dbReference>
<evidence type="ECO:0000313" key="4">
    <source>
        <dbReference type="Proteomes" id="UP000663881"/>
    </source>
</evidence>
<gene>
    <name evidence="3" type="ORF">OKA104_LOCUS51532</name>
</gene>
<dbReference type="Proteomes" id="UP000663881">
    <property type="component" value="Unassembled WGS sequence"/>
</dbReference>
<evidence type="ECO:0000256" key="1">
    <source>
        <dbReference type="ARBA" id="ARBA00022737"/>
    </source>
</evidence>
<evidence type="ECO:0000313" key="3">
    <source>
        <dbReference type="EMBL" id="CAF4403518.1"/>
    </source>
</evidence>
<feature type="repeat" description="NHL" evidence="2">
    <location>
        <begin position="34"/>
        <end position="71"/>
    </location>
</feature>
<reference evidence="3" key="1">
    <citation type="submission" date="2021-02" db="EMBL/GenBank/DDBJ databases">
        <authorList>
            <person name="Nowell W R."/>
        </authorList>
    </citation>
    <scope>NUCLEOTIDE SEQUENCE</scope>
</reference>
<feature type="non-terminal residue" evidence="3">
    <location>
        <position position="1"/>
    </location>
</feature>